<dbReference type="EMBL" id="FNOP01000017">
    <property type="protein sequence ID" value="SDX22513.1"/>
    <property type="molecule type" value="Genomic_DNA"/>
</dbReference>
<dbReference type="GeneID" id="78335258"/>
<dbReference type="Pfam" id="PF12669">
    <property type="entry name" value="FeoB_associated"/>
    <property type="match status" value="1"/>
</dbReference>
<evidence type="ECO:0000313" key="2">
    <source>
        <dbReference type="Proteomes" id="UP000182379"/>
    </source>
</evidence>
<comment type="caution">
    <text evidence="1">The sequence shown here is derived from an EMBL/GenBank/DDBJ whole genome shotgun (WGS) entry which is preliminary data.</text>
</comment>
<name>A0A1H2ZYU6_ACIFE</name>
<dbReference type="AlphaFoldDB" id="A0A1H2ZYU6"/>
<dbReference type="Proteomes" id="UP000182379">
    <property type="component" value="Unassembled WGS sequence"/>
</dbReference>
<organism evidence="1 2">
    <name type="scientific">Acidaminococcus fermentans</name>
    <dbReference type="NCBI Taxonomy" id="905"/>
    <lineage>
        <taxon>Bacteria</taxon>
        <taxon>Bacillati</taxon>
        <taxon>Bacillota</taxon>
        <taxon>Negativicutes</taxon>
        <taxon>Acidaminococcales</taxon>
        <taxon>Acidaminococcaceae</taxon>
        <taxon>Acidaminococcus</taxon>
    </lineage>
</organism>
<reference evidence="1 2" key="1">
    <citation type="submission" date="2016-10" db="EMBL/GenBank/DDBJ databases">
        <authorList>
            <person name="Varghese N."/>
            <person name="Submissions S."/>
        </authorList>
    </citation>
    <scope>NUCLEOTIDE SEQUENCE [LARGE SCALE GENOMIC DNA]</scope>
    <source>
        <strain evidence="1 2">WCC6</strain>
    </source>
</reference>
<evidence type="ECO:0000313" key="1">
    <source>
        <dbReference type="EMBL" id="SDX22513.1"/>
    </source>
</evidence>
<sequence length="46" mass="4801">MGTFVVGLVLFLIVAAVIRKMIKDHKAGKSSCGCDCGSCGMCHGKK</sequence>
<accession>A0A1H2ZYU6</accession>
<gene>
    <name evidence="1" type="ORF">SAMN05216495_11736</name>
</gene>
<proteinExistence type="predicted"/>
<protein>
    <submittedName>
        <fullName evidence="1">Virus attachment protein p12 family protein</fullName>
    </submittedName>
</protein>
<dbReference type="RefSeq" id="WP_012938909.1">
    <property type="nucleotide sequence ID" value="NZ_CALAKB010000033.1"/>
</dbReference>